<dbReference type="GO" id="GO:0003677">
    <property type="term" value="F:DNA binding"/>
    <property type="evidence" value="ECO:0007669"/>
    <property type="project" value="UniProtKB-UniRule"/>
</dbReference>
<dbReference type="Gene3D" id="3.40.50.300">
    <property type="entry name" value="P-loop containing nucleotide triphosphate hydrolases"/>
    <property type="match status" value="2"/>
</dbReference>
<keyword evidence="2 12" id="KW-0235">DNA replication</keyword>
<dbReference type="FunFam" id="3.40.50.300:FF:000489">
    <property type="entry name" value="Primosome assembly protein PriA"/>
    <property type="match status" value="1"/>
</dbReference>
<dbReference type="GO" id="GO:0016787">
    <property type="term" value="F:hydrolase activity"/>
    <property type="evidence" value="ECO:0007669"/>
    <property type="project" value="UniProtKB-KW"/>
</dbReference>
<comment type="cofactor">
    <cofactor evidence="12">
        <name>Zn(2+)</name>
        <dbReference type="ChEBI" id="CHEBI:29105"/>
    </cofactor>
    <text evidence="12">Binds 2 zinc ions per subunit.</text>
</comment>
<comment type="caution">
    <text evidence="12">Lacks conserved residue(s) required for the propagation of feature annotation.</text>
</comment>
<keyword evidence="10 12" id="KW-0413">Isomerase</keyword>
<gene>
    <name evidence="12" type="primary">priA</name>
    <name evidence="15" type="ORF">ABOZ73_12485</name>
</gene>
<feature type="binding site" evidence="12">
    <location>
        <position position="432"/>
    </location>
    <ligand>
        <name>Zn(2+)</name>
        <dbReference type="ChEBI" id="CHEBI:29105"/>
        <label>1</label>
    </ligand>
</feature>
<dbReference type="PANTHER" id="PTHR30580">
    <property type="entry name" value="PRIMOSOMAL PROTEIN N"/>
    <property type="match status" value="1"/>
</dbReference>
<dbReference type="GO" id="GO:0043138">
    <property type="term" value="F:3'-5' DNA helicase activity"/>
    <property type="evidence" value="ECO:0007669"/>
    <property type="project" value="UniProtKB-EC"/>
</dbReference>
<keyword evidence="8 12" id="KW-0067">ATP-binding</keyword>
<feature type="domain" description="Helicase C-terminal" evidence="14">
    <location>
        <begin position="464"/>
        <end position="622"/>
    </location>
</feature>
<dbReference type="SMART" id="SM00487">
    <property type="entry name" value="DEXDc"/>
    <property type="match status" value="1"/>
</dbReference>
<dbReference type="NCBIfam" id="NF004070">
    <property type="entry name" value="PRK05580.2-2"/>
    <property type="match status" value="1"/>
</dbReference>
<evidence type="ECO:0000256" key="2">
    <source>
        <dbReference type="ARBA" id="ARBA00022705"/>
    </source>
</evidence>
<feature type="binding site" evidence="12">
    <location>
        <position position="472"/>
    </location>
    <ligand>
        <name>Zn(2+)</name>
        <dbReference type="ChEBI" id="CHEBI:29105"/>
        <label>1</label>
    </ligand>
</feature>
<dbReference type="Pfam" id="PF00270">
    <property type="entry name" value="DEAD"/>
    <property type="match status" value="1"/>
</dbReference>
<accession>A0AB39KPN6</accession>
<evidence type="ECO:0000256" key="12">
    <source>
        <dbReference type="HAMAP-Rule" id="MF_00983"/>
    </source>
</evidence>
<keyword evidence="4 12" id="KW-0547">Nucleotide-binding</keyword>
<dbReference type="InterPro" id="IPR041222">
    <property type="entry name" value="PriA_3primeBD"/>
</dbReference>
<dbReference type="SMART" id="SM00490">
    <property type="entry name" value="HELICc"/>
    <property type="match status" value="1"/>
</dbReference>
<dbReference type="InterPro" id="IPR014001">
    <property type="entry name" value="Helicase_ATP-bd"/>
</dbReference>
<evidence type="ECO:0000256" key="7">
    <source>
        <dbReference type="ARBA" id="ARBA00022833"/>
    </source>
</evidence>
<evidence type="ECO:0000313" key="15">
    <source>
        <dbReference type="EMBL" id="XDO95619.1"/>
    </source>
</evidence>
<dbReference type="EMBL" id="CP158375">
    <property type="protein sequence ID" value="XDO95619.1"/>
    <property type="molecule type" value="Genomic_DNA"/>
</dbReference>
<evidence type="ECO:0000256" key="11">
    <source>
        <dbReference type="ARBA" id="ARBA00048988"/>
    </source>
</evidence>
<name>A0AB39KPN6_9CAUL</name>
<dbReference type="Pfam" id="PF18074">
    <property type="entry name" value="PriA_C"/>
    <property type="match status" value="1"/>
</dbReference>
<dbReference type="Pfam" id="PF00271">
    <property type="entry name" value="Helicase_C"/>
    <property type="match status" value="1"/>
</dbReference>
<feature type="binding site" evidence="12">
    <location>
        <position position="429"/>
    </location>
    <ligand>
        <name>Zn(2+)</name>
        <dbReference type="ChEBI" id="CHEBI:29105"/>
        <label>1</label>
    </ligand>
</feature>
<dbReference type="PANTHER" id="PTHR30580:SF0">
    <property type="entry name" value="PRIMOSOMAL PROTEIN N"/>
    <property type="match status" value="1"/>
</dbReference>
<dbReference type="GO" id="GO:0006310">
    <property type="term" value="P:DNA recombination"/>
    <property type="evidence" value="ECO:0007669"/>
    <property type="project" value="InterPro"/>
</dbReference>
<evidence type="ECO:0000256" key="10">
    <source>
        <dbReference type="ARBA" id="ARBA00023235"/>
    </source>
</evidence>
<evidence type="ECO:0000256" key="9">
    <source>
        <dbReference type="ARBA" id="ARBA00023125"/>
    </source>
</evidence>
<keyword evidence="6 12" id="KW-0347">Helicase</keyword>
<dbReference type="SUPFAM" id="SSF52540">
    <property type="entry name" value="P-loop containing nucleoside triphosphate hydrolases"/>
    <property type="match status" value="1"/>
</dbReference>
<evidence type="ECO:0000259" key="13">
    <source>
        <dbReference type="PROSITE" id="PS51192"/>
    </source>
</evidence>
<dbReference type="GO" id="GO:1990077">
    <property type="term" value="C:primosome complex"/>
    <property type="evidence" value="ECO:0007669"/>
    <property type="project" value="UniProtKB-UniRule"/>
</dbReference>
<dbReference type="InterPro" id="IPR027417">
    <property type="entry name" value="P-loop_NTPase"/>
</dbReference>
<dbReference type="GO" id="GO:0006302">
    <property type="term" value="P:double-strand break repair"/>
    <property type="evidence" value="ECO:0007669"/>
    <property type="project" value="InterPro"/>
</dbReference>
<dbReference type="PROSITE" id="PS51192">
    <property type="entry name" value="HELICASE_ATP_BIND_1"/>
    <property type="match status" value="1"/>
</dbReference>
<keyword evidence="1 12" id="KW-0639">Primosome</keyword>
<evidence type="ECO:0000256" key="3">
    <source>
        <dbReference type="ARBA" id="ARBA00022723"/>
    </source>
</evidence>
<feature type="domain" description="Helicase ATP-binding" evidence="13">
    <location>
        <begin position="200"/>
        <end position="368"/>
    </location>
</feature>
<sequence>MPRVASILLPMPLPEAFDYFEPEGMDLAVGDHVAAPLGPRLMHGVVTELRDGAGMNRPLKSVAEKLEGPPLPPGTLAFVQWAARYSVDAPGWPLAIALRGLRAAPPKPERLIVATGKSPARSTPARTKVIETLGDRQMQGAALAAEAGVSAGVVKGLVDEGVLDVRLIETHLNPPPPDLSLPASQLNPSQAASAKALGDLFGAGGFQSALLDGVTGSGKTEVYLEAVAKALEEDPDAQILILLPEIALTQAVIARFEARFGAPPCEWHSAVTPPRRRRTWEAVAAGSARIVIGARSALFLPFKKLRMIVVDEEHDGSYKQDEGFIYQARDLAVARAKLEGALVVLASATPSMETLWNAQAGRYRWLRLSERHGAARLPDVSLIDLRQTPPERDRWLSPPLIRAMGETLARSEQSLLFLNRRGYAPLVLCRACGERMTAPDTDSWLVEHRYTGRLVCHLTGFSMKKPDACPHCGAKDSLVSIGPGVERVQEEAQSLFPDARVAVFSSDTVFDAAGARALVESMAQGEIDILVATQAAAKGHNFPNLTLVGVVDADLGLRGGDLRAGERTFQLLAQAAGRAGRHDKPGRAMLQTYAPEHPVMQALAAQDREAFIDAEMAAREIAGLPPYGRLAAIVLSSENAQALEAYARALAAAAPNAEGVEVFGPADAPLSLIRGRRRKRLLVRADRNIDLQGYLSTWKARAKPPNAVRLTIDVDPYSFL</sequence>
<protein>
    <recommendedName>
        <fullName evidence="12">Replication restart protein PriA</fullName>
    </recommendedName>
    <alternativeName>
        <fullName evidence="12">ATP-dependent DNA helicase PriA</fullName>
        <ecNumber evidence="12">5.6.2.4</ecNumber>
    </alternativeName>
    <alternativeName>
        <fullName evidence="12">DNA 3'-5' helicase PriA</fullName>
    </alternativeName>
</protein>
<comment type="catalytic activity">
    <reaction evidence="12">
        <text>Couples ATP hydrolysis with the unwinding of duplex DNA by translocating in the 3'-5' direction.</text>
        <dbReference type="EC" id="5.6.2.4"/>
    </reaction>
</comment>
<dbReference type="InterPro" id="IPR005259">
    <property type="entry name" value="PriA"/>
</dbReference>
<keyword evidence="7 12" id="KW-0862">Zinc</keyword>
<organism evidence="15">
    <name type="scientific">Caulobacter sp. 73W</name>
    <dbReference type="NCBI Taxonomy" id="3161137"/>
    <lineage>
        <taxon>Bacteria</taxon>
        <taxon>Pseudomonadati</taxon>
        <taxon>Pseudomonadota</taxon>
        <taxon>Alphaproteobacteria</taxon>
        <taxon>Caulobacterales</taxon>
        <taxon>Caulobacteraceae</taxon>
        <taxon>Caulobacter</taxon>
    </lineage>
</organism>
<dbReference type="GO" id="GO:0006270">
    <property type="term" value="P:DNA replication initiation"/>
    <property type="evidence" value="ECO:0007669"/>
    <property type="project" value="TreeGrafter"/>
</dbReference>
<dbReference type="GO" id="GO:0006269">
    <property type="term" value="P:DNA replication, synthesis of primer"/>
    <property type="evidence" value="ECO:0007669"/>
    <property type="project" value="UniProtKB-KW"/>
</dbReference>
<dbReference type="EC" id="5.6.2.4" evidence="12"/>
<dbReference type="GO" id="GO:0008270">
    <property type="term" value="F:zinc ion binding"/>
    <property type="evidence" value="ECO:0007669"/>
    <property type="project" value="UniProtKB-UniRule"/>
</dbReference>
<comment type="function">
    <text evidence="12">Initiates the restart of stalled replication forks, which reloads the replicative helicase on sites other than the origin of replication. Recognizes and binds to abandoned replication forks and remodels them to uncover a helicase loading site. Promotes assembly of the primosome at these replication forks.</text>
</comment>
<evidence type="ECO:0000256" key="6">
    <source>
        <dbReference type="ARBA" id="ARBA00022806"/>
    </source>
</evidence>
<dbReference type="GO" id="GO:0005524">
    <property type="term" value="F:ATP binding"/>
    <property type="evidence" value="ECO:0007669"/>
    <property type="project" value="UniProtKB-UniRule"/>
</dbReference>
<comment type="catalytic activity">
    <reaction evidence="11 12">
        <text>ATP + H2O = ADP + phosphate + H(+)</text>
        <dbReference type="Rhea" id="RHEA:13065"/>
        <dbReference type="ChEBI" id="CHEBI:15377"/>
        <dbReference type="ChEBI" id="CHEBI:15378"/>
        <dbReference type="ChEBI" id="CHEBI:30616"/>
        <dbReference type="ChEBI" id="CHEBI:43474"/>
        <dbReference type="ChEBI" id="CHEBI:456216"/>
        <dbReference type="EC" id="5.6.2.4"/>
    </reaction>
</comment>
<evidence type="ECO:0000256" key="4">
    <source>
        <dbReference type="ARBA" id="ARBA00022741"/>
    </source>
</evidence>
<dbReference type="Pfam" id="PF17764">
    <property type="entry name" value="PriA_3primeBD"/>
    <property type="match status" value="1"/>
</dbReference>
<keyword evidence="3 12" id="KW-0479">Metal-binding</keyword>
<keyword evidence="9 12" id="KW-0238">DNA-binding</keyword>
<proteinExistence type="inferred from homology"/>
<feature type="binding site" evidence="12">
    <location>
        <position position="469"/>
    </location>
    <ligand>
        <name>Zn(2+)</name>
        <dbReference type="ChEBI" id="CHEBI:29105"/>
        <label>1</label>
    </ligand>
</feature>
<dbReference type="RefSeq" id="WP_369058466.1">
    <property type="nucleotide sequence ID" value="NZ_CP158375.1"/>
</dbReference>
<dbReference type="InterPro" id="IPR042115">
    <property type="entry name" value="PriA_3primeBD_sf"/>
</dbReference>
<dbReference type="InterPro" id="IPR001650">
    <property type="entry name" value="Helicase_C-like"/>
</dbReference>
<dbReference type="NCBIfam" id="TIGR00595">
    <property type="entry name" value="priA"/>
    <property type="match status" value="1"/>
</dbReference>
<dbReference type="CDD" id="cd17929">
    <property type="entry name" value="DEXHc_priA"/>
    <property type="match status" value="1"/>
</dbReference>
<feature type="binding site" evidence="12">
    <location>
        <position position="456"/>
    </location>
    <ligand>
        <name>Zn(2+)</name>
        <dbReference type="ChEBI" id="CHEBI:29105"/>
        <label>2</label>
    </ligand>
</feature>
<keyword evidence="5 12" id="KW-0378">Hydrolase</keyword>
<dbReference type="PROSITE" id="PS51194">
    <property type="entry name" value="HELICASE_CTER"/>
    <property type="match status" value="1"/>
</dbReference>
<evidence type="ECO:0000256" key="1">
    <source>
        <dbReference type="ARBA" id="ARBA00022515"/>
    </source>
</evidence>
<comment type="subunit">
    <text evidence="12">Component of the replication restart primosome.</text>
</comment>
<dbReference type="AlphaFoldDB" id="A0AB39KPN6"/>
<evidence type="ECO:0000259" key="14">
    <source>
        <dbReference type="PROSITE" id="PS51194"/>
    </source>
</evidence>
<comment type="similarity">
    <text evidence="12">Belongs to the helicase family. PriA subfamily.</text>
</comment>
<dbReference type="HAMAP" id="MF_00983">
    <property type="entry name" value="PriA"/>
    <property type="match status" value="1"/>
</dbReference>
<evidence type="ECO:0000256" key="5">
    <source>
        <dbReference type="ARBA" id="ARBA00022801"/>
    </source>
</evidence>
<dbReference type="InterPro" id="IPR041236">
    <property type="entry name" value="PriA_C"/>
</dbReference>
<dbReference type="Gene3D" id="3.40.1440.60">
    <property type="entry name" value="PriA, 3(prime) DNA-binding domain"/>
    <property type="match status" value="1"/>
</dbReference>
<evidence type="ECO:0000256" key="8">
    <source>
        <dbReference type="ARBA" id="ARBA00022840"/>
    </source>
</evidence>
<reference evidence="15" key="1">
    <citation type="submission" date="2024-06" db="EMBL/GenBank/DDBJ databases">
        <title>Caulobacter inopinatus, sp. nov.</title>
        <authorList>
            <person name="Donachie S.P."/>
        </authorList>
    </citation>
    <scope>NUCLEOTIDE SEQUENCE</scope>
    <source>
        <strain evidence="15">73W</strain>
    </source>
</reference>
<dbReference type="InterPro" id="IPR011545">
    <property type="entry name" value="DEAD/DEAH_box_helicase_dom"/>
</dbReference>